<dbReference type="EMBL" id="ML736271">
    <property type="protein sequence ID" value="KAE8374975.1"/>
    <property type="molecule type" value="Genomic_DNA"/>
</dbReference>
<dbReference type="OrthoDB" id="4160064at2759"/>
<evidence type="ECO:0000313" key="1">
    <source>
        <dbReference type="EMBL" id="KAE8374975.1"/>
    </source>
</evidence>
<proteinExistence type="predicted"/>
<gene>
    <name evidence="1" type="ORF">BDV26DRAFT_268966</name>
</gene>
<accession>A0A5N7AYP3</accession>
<sequence length="89" mass="9354">MTSITLLSMARIVGGSAFLFAPKLASSTLFLPYGPYAAVLTNLVAVRDIVIGALLYTAQEPSGTKGPVSCLRGKPSFLRSFRPSGVTSF</sequence>
<protein>
    <submittedName>
        <fullName evidence="1">Uncharacterized protein</fullName>
    </submittedName>
</protein>
<reference evidence="1 2" key="1">
    <citation type="submission" date="2019-04" db="EMBL/GenBank/DDBJ databases">
        <title>Friends and foes A comparative genomics studyof 23 Aspergillus species from section Flavi.</title>
        <authorList>
            <consortium name="DOE Joint Genome Institute"/>
            <person name="Kjaerbolling I."/>
            <person name="Vesth T."/>
            <person name="Frisvad J.C."/>
            <person name="Nybo J.L."/>
            <person name="Theobald S."/>
            <person name="Kildgaard S."/>
            <person name="Isbrandt T."/>
            <person name="Kuo A."/>
            <person name="Sato A."/>
            <person name="Lyhne E.K."/>
            <person name="Kogle M.E."/>
            <person name="Wiebenga A."/>
            <person name="Kun R.S."/>
            <person name="Lubbers R.J."/>
            <person name="Makela M.R."/>
            <person name="Barry K."/>
            <person name="Chovatia M."/>
            <person name="Clum A."/>
            <person name="Daum C."/>
            <person name="Haridas S."/>
            <person name="He G."/>
            <person name="LaButti K."/>
            <person name="Lipzen A."/>
            <person name="Mondo S."/>
            <person name="Riley R."/>
            <person name="Salamov A."/>
            <person name="Simmons B.A."/>
            <person name="Magnuson J.K."/>
            <person name="Henrissat B."/>
            <person name="Mortensen U.H."/>
            <person name="Larsen T.O."/>
            <person name="Devries R.P."/>
            <person name="Grigoriev I.V."/>
            <person name="Machida M."/>
            <person name="Baker S.E."/>
            <person name="Andersen M.R."/>
        </authorList>
    </citation>
    <scope>NUCLEOTIDE SEQUENCE [LARGE SCALE GENOMIC DNA]</scope>
    <source>
        <strain evidence="1 2">IBT 29228</strain>
    </source>
</reference>
<name>A0A5N7AYP3_9EURO</name>
<evidence type="ECO:0000313" key="2">
    <source>
        <dbReference type="Proteomes" id="UP000326198"/>
    </source>
</evidence>
<organism evidence="1 2">
    <name type="scientific">Aspergillus bertholletiae</name>
    <dbReference type="NCBI Taxonomy" id="1226010"/>
    <lineage>
        <taxon>Eukaryota</taxon>
        <taxon>Fungi</taxon>
        <taxon>Dikarya</taxon>
        <taxon>Ascomycota</taxon>
        <taxon>Pezizomycotina</taxon>
        <taxon>Eurotiomycetes</taxon>
        <taxon>Eurotiomycetidae</taxon>
        <taxon>Eurotiales</taxon>
        <taxon>Aspergillaceae</taxon>
        <taxon>Aspergillus</taxon>
        <taxon>Aspergillus subgen. Circumdati</taxon>
    </lineage>
</organism>
<keyword evidence="2" id="KW-1185">Reference proteome</keyword>
<dbReference type="AlphaFoldDB" id="A0A5N7AYP3"/>
<dbReference type="Proteomes" id="UP000326198">
    <property type="component" value="Unassembled WGS sequence"/>
</dbReference>